<evidence type="ECO:0000313" key="8">
    <source>
        <dbReference type="Proteomes" id="UP000184111"/>
    </source>
</evidence>
<dbReference type="EMBL" id="FRBI01000017">
    <property type="protein sequence ID" value="SHM95641.1"/>
    <property type="molecule type" value="Genomic_DNA"/>
</dbReference>
<dbReference type="PANTHER" id="PTHR30055">
    <property type="entry name" value="HTH-TYPE TRANSCRIPTIONAL REGULATOR RUTR"/>
    <property type="match status" value="1"/>
</dbReference>
<dbReference type="AlphaFoldDB" id="A0A1M7MY90"/>
<dbReference type="RefSeq" id="WP_073500936.1">
    <property type="nucleotide sequence ID" value="NZ_FRBI01000017.1"/>
</dbReference>
<dbReference type="GO" id="GO:0000976">
    <property type="term" value="F:transcription cis-regulatory region binding"/>
    <property type="evidence" value="ECO:0007669"/>
    <property type="project" value="TreeGrafter"/>
</dbReference>
<dbReference type="SUPFAM" id="SSF46689">
    <property type="entry name" value="Homeodomain-like"/>
    <property type="match status" value="1"/>
</dbReference>
<dbReference type="PROSITE" id="PS50977">
    <property type="entry name" value="HTH_TETR_2"/>
    <property type="match status" value="1"/>
</dbReference>
<organism evidence="7 8">
    <name type="scientific">Actinacidiphila paucisporea</name>
    <dbReference type="NCBI Taxonomy" id="310782"/>
    <lineage>
        <taxon>Bacteria</taxon>
        <taxon>Bacillati</taxon>
        <taxon>Actinomycetota</taxon>
        <taxon>Actinomycetes</taxon>
        <taxon>Kitasatosporales</taxon>
        <taxon>Streptomycetaceae</taxon>
        <taxon>Actinacidiphila</taxon>
    </lineage>
</organism>
<dbReference type="OrthoDB" id="5242390at2"/>
<dbReference type="InterPro" id="IPR050109">
    <property type="entry name" value="HTH-type_TetR-like_transc_reg"/>
</dbReference>
<keyword evidence="4" id="KW-0804">Transcription</keyword>
<dbReference type="STRING" id="310782.SAMN05216499_11728"/>
<sequence>MPKVSAEHREARRRQILDAAWICFARNGFHKTSMPDVFAEAGLSAGAVYRYFAGKEALITAIAEVSTRQLVDILDAHLAAPRLAPPEELLPAVVEDLTALGAGTAPAPMALQVWSEMMRDHQLAGAVADMLGAIQERLTELCRRYQAAGVLDAGLDPADTARVLIALLQGWIIQWNTMGLAAHQQIRAGVRALVTRQRASGEGG</sequence>
<dbReference type="SUPFAM" id="SSF48498">
    <property type="entry name" value="Tetracyclin repressor-like, C-terminal domain"/>
    <property type="match status" value="1"/>
</dbReference>
<dbReference type="InterPro" id="IPR001647">
    <property type="entry name" value="HTH_TetR"/>
</dbReference>
<feature type="domain" description="HTH tetR-type" evidence="6">
    <location>
        <begin position="10"/>
        <end position="70"/>
    </location>
</feature>
<feature type="DNA-binding region" description="H-T-H motif" evidence="5">
    <location>
        <begin position="33"/>
        <end position="52"/>
    </location>
</feature>
<dbReference type="PRINTS" id="PR00455">
    <property type="entry name" value="HTHTETR"/>
</dbReference>
<protein>
    <submittedName>
        <fullName evidence="7">Transcriptional regulator, TetR family</fullName>
    </submittedName>
</protein>
<dbReference type="GO" id="GO:0003700">
    <property type="term" value="F:DNA-binding transcription factor activity"/>
    <property type="evidence" value="ECO:0007669"/>
    <property type="project" value="TreeGrafter"/>
</dbReference>
<dbReference type="InterPro" id="IPR039538">
    <property type="entry name" value="BetI_C"/>
</dbReference>
<dbReference type="Gene3D" id="1.10.357.10">
    <property type="entry name" value="Tetracycline Repressor, domain 2"/>
    <property type="match status" value="1"/>
</dbReference>
<proteinExistence type="predicted"/>
<accession>A0A1M7MY90</accession>
<dbReference type="InterPro" id="IPR023772">
    <property type="entry name" value="DNA-bd_HTH_TetR-type_CS"/>
</dbReference>
<keyword evidence="2" id="KW-0805">Transcription regulation</keyword>
<dbReference type="Pfam" id="PF00440">
    <property type="entry name" value="TetR_N"/>
    <property type="match status" value="1"/>
</dbReference>
<keyword evidence="8" id="KW-1185">Reference proteome</keyword>
<evidence type="ECO:0000256" key="1">
    <source>
        <dbReference type="ARBA" id="ARBA00022491"/>
    </source>
</evidence>
<keyword evidence="1" id="KW-0678">Repressor</keyword>
<dbReference type="InterPro" id="IPR036271">
    <property type="entry name" value="Tet_transcr_reg_TetR-rel_C_sf"/>
</dbReference>
<keyword evidence="3 5" id="KW-0238">DNA-binding</keyword>
<gene>
    <name evidence="7" type="ORF">SAMN05216499_11728</name>
</gene>
<dbReference type="PANTHER" id="PTHR30055:SF229">
    <property type="entry name" value="HTH-TYPE TRANSCRIPTIONAL REPRESSOR RV1474C"/>
    <property type="match status" value="1"/>
</dbReference>
<evidence type="ECO:0000313" key="7">
    <source>
        <dbReference type="EMBL" id="SHM95641.1"/>
    </source>
</evidence>
<evidence type="ECO:0000256" key="3">
    <source>
        <dbReference type="ARBA" id="ARBA00023125"/>
    </source>
</evidence>
<dbReference type="Proteomes" id="UP000184111">
    <property type="component" value="Unassembled WGS sequence"/>
</dbReference>
<dbReference type="Pfam" id="PF13977">
    <property type="entry name" value="TetR_C_6"/>
    <property type="match status" value="1"/>
</dbReference>
<evidence type="ECO:0000256" key="4">
    <source>
        <dbReference type="ARBA" id="ARBA00023163"/>
    </source>
</evidence>
<evidence type="ECO:0000256" key="2">
    <source>
        <dbReference type="ARBA" id="ARBA00023015"/>
    </source>
</evidence>
<dbReference type="PROSITE" id="PS01081">
    <property type="entry name" value="HTH_TETR_1"/>
    <property type="match status" value="1"/>
</dbReference>
<name>A0A1M7MY90_9ACTN</name>
<reference evidence="7 8" key="1">
    <citation type="submission" date="2016-11" db="EMBL/GenBank/DDBJ databases">
        <authorList>
            <person name="Jaros S."/>
            <person name="Januszkiewicz K."/>
            <person name="Wedrychowicz H."/>
        </authorList>
    </citation>
    <scope>NUCLEOTIDE SEQUENCE [LARGE SCALE GENOMIC DNA]</scope>
    <source>
        <strain evidence="7 8">CGMCC 4.2025</strain>
    </source>
</reference>
<dbReference type="InterPro" id="IPR009057">
    <property type="entry name" value="Homeodomain-like_sf"/>
</dbReference>
<evidence type="ECO:0000259" key="6">
    <source>
        <dbReference type="PROSITE" id="PS50977"/>
    </source>
</evidence>
<evidence type="ECO:0000256" key="5">
    <source>
        <dbReference type="PROSITE-ProRule" id="PRU00335"/>
    </source>
</evidence>